<gene>
    <name evidence="1" type="ORF">M9Y10_007169</name>
</gene>
<protein>
    <submittedName>
        <fullName evidence="1">Uncharacterized protein</fullName>
    </submittedName>
</protein>
<dbReference type="Proteomes" id="UP001470230">
    <property type="component" value="Unassembled WGS sequence"/>
</dbReference>
<sequence>MNPWKSIIVHSKGKKDNIYDLDENEKVFPRSKLPRTRSIYKELNIFKLIDKSKVNEEAQQTINSKKSFKFETFEIFARPTRECSKIAINNQSLNASETESSQNLNENNNEIDLFEGFDDFESDTISQNMNNLEEENWPDISFLF</sequence>
<organism evidence="1 2">
    <name type="scientific">Tritrichomonas musculus</name>
    <dbReference type="NCBI Taxonomy" id="1915356"/>
    <lineage>
        <taxon>Eukaryota</taxon>
        <taxon>Metamonada</taxon>
        <taxon>Parabasalia</taxon>
        <taxon>Tritrichomonadida</taxon>
        <taxon>Tritrichomonadidae</taxon>
        <taxon>Tritrichomonas</taxon>
    </lineage>
</organism>
<evidence type="ECO:0000313" key="2">
    <source>
        <dbReference type="Proteomes" id="UP001470230"/>
    </source>
</evidence>
<name>A0ABR2J0M6_9EUKA</name>
<keyword evidence="2" id="KW-1185">Reference proteome</keyword>
<dbReference type="EMBL" id="JAPFFF010000013">
    <property type="protein sequence ID" value="KAK8871441.1"/>
    <property type="molecule type" value="Genomic_DNA"/>
</dbReference>
<evidence type="ECO:0000313" key="1">
    <source>
        <dbReference type="EMBL" id="KAK8871441.1"/>
    </source>
</evidence>
<accession>A0ABR2J0M6</accession>
<comment type="caution">
    <text evidence="1">The sequence shown here is derived from an EMBL/GenBank/DDBJ whole genome shotgun (WGS) entry which is preliminary data.</text>
</comment>
<proteinExistence type="predicted"/>
<reference evidence="1 2" key="1">
    <citation type="submission" date="2024-04" db="EMBL/GenBank/DDBJ databases">
        <title>Tritrichomonas musculus Genome.</title>
        <authorList>
            <person name="Alves-Ferreira E."/>
            <person name="Grigg M."/>
            <person name="Lorenzi H."/>
            <person name="Galac M."/>
        </authorList>
    </citation>
    <scope>NUCLEOTIDE SEQUENCE [LARGE SCALE GENOMIC DNA]</scope>
    <source>
        <strain evidence="1 2">EAF2021</strain>
    </source>
</reference>